<dbReference type="PROSITE" id="PS51479">
    <property type="entry name" value="ZF_RTR1"/>
    <property type="match status" value="1"/>
</dbReference>
<dbReference type="Proteomes" id="UP001642405">
    <property type="component" value="Unassembled WGS sequence"/>
</dbReference>
<evidence type="ECO:0000256" key="1">
    <source>
        <dbReference type="ARBA" id="ARBA00004123"/>
    </source>
</evidence>
<keyword evidence="5 12" id="KW-0378">Hydrolase</keyword>
<evidence type="ECO:0000256" key="3">
    <source>
        <dbReference type="ARBA" id="ARBA00022723"/>
    </source>
</evidence>
<feature type="region of interest" description="Disordered" evidence="13">
    <location>
        <begin position="1"/>
        <end position="52"/>
    </location>
</feature>
<dbReference type="EC" id="3.1.3.16" evidence="12"/>
<comment type="function">
    <text evidence="12">Putative RNA polymerase II subunit B1 C-terminal domain (CTD) phosphatase involved in RNA polymerase II transcription regulation.</text>
</comment>
<gene>
    <name evidence="15" type="ORF">SCUCBS95973_005715</name>
</gene>
<evidence type="ECO:0000256" key="2">
    <source>
        <dbReference type="ARBA" id="ARBA00005676"/>
    </source>
</evidence>
<keyword evidence="7 12" id="KW-0904">Protein phosphatase</keyword>
<feature type="region of interest" description="Disordered" evidence="13">
    <location>
        <begin position="251"/>
        <end position="271"/>
    </location>
</feature>
<keyword evidence="8 12" id="KW-0539">Nucleus</keyword>
<comment type="catalytic activity">
    <reaction evidence="9 12">
        <text>O-phospho-L-seryl-[protein] + H2O = L-seryl-[protein] + phosphate</text>
        <dbReference type="Rhea" id="RHEA:20629"/>
        <dbReference type="Rhea" id="RHEA-COMP:9863"/>
        <dbReference type="Rhea" id="RHEA-COMP:11604"/>
        <dbReference type="ChEBI" id="CHEBI:15377"/>
        <dbReference type="ChEBI" id="CHEBI:29999"/>
        <dbReference type="ChEBI" id="CHEBI:43474"/>
        <dbReference type="ChEBI" id="CHEBI:83421"/>
        <dbReference type="EC" id="3.1.3.16"/>
    </reaction>
</comment>
<dbReference type="InterPro" id="IPR007308">
    <property type="entry name" value="Rtr1/RPAP2_dom"/>
</dbReference>
<evidence type="ECO:0000256" key="11">
    <source>
        <dbReference type="PROSITE-ProRule" id="PRU00812"/>
    </source>
</evidence>
<evidence type="ECO:0000256" key="9">
    <source>
        <dbReference type="ARBA" id="ARBA00047761"/>
    </source>
</evidence>
<evidence type="ECO:0000259" key="14">
    <source>
        <dbReference type="PROSITE" id="PS51479"/>
    </source>
</evidence>
<comment type="subcellular location">
    <subcellularLocation>
        <location evidence="1 12">Nucleus</location>
    </subcellularLocation>
</comment>
<evidence type="ECO:0000256" key="4">
    <source>
        <dbReference type="ARBA" id="ARBA00022771"/>
    </source>
</evidence>
<keyword evidence="16" id="KW-1185">Reference proteome</keyword>
<keyword evidence="6 12" id="KW-0862">Zinc</keyword>
<comment type="catalytic activity">
    <reaction evidence="10 12">
        <text>O-phospho-L-threonyl-[protein] + H2O = L-threonyl-[protein] + phosphate</text>
        <dbReference type="Rhea" id="RHEA:47004"/>
        <dbReference type="Rhea" id="RHEA-COMP:11060"/>
        <dbReference type="Rhea" id="RHEA-COMP:11605"/>
        <dbReference type="ChEBI" id="CHEBI:15377"/>
        <dbReference type="ChEBI" id="CHEBI:30013"/>
        <dbReference type="ChEBI" id="CHEBI:43474"/>
        <dbReference type="ChEBI" id="CHEBI:61977"/>
        <dbReference type="EC" id="3.1.3.16"/>
    </reaction>
</comment>
<dbReference type="Gene3D" id="1.25.40.820">
    <property type="match status" value="1"/>
</dbReference>
<keyword evidence="3 12" id="KW-0479">Metal-binding</keyword>
<dbReference type="InterPro" id="IPR039693">
    <property type="entry name" value="Rtr1/RPAP2"/>
</dbReference>
<feature type="domain" description="RTR1-type" evidence="14">
    <location>
        <begin position="105"/>
        <end position="192"/>
    </location>
</feature>
<reference evidence="15 16" key="1">
    <citation type="submission" date="2024-01" db="EMBL/GenBank/DDBJ databases">
        <authorList>
            <person name="Allen C."/>
            <person name="Tagirdzhanova G."/>
        </authorList>
    </citation>
    <scope>NUCLEOTIDE SEQUENCE [LARGE SCALE GENOMIC DNA]</scope>
</reference>
<proteinExistence type="inferred from homology"/>
<dbReference type="PANTHER" id="PTHR14732:SF0">
    <property type="entry name" value="RNA POLYMERASE II SUBUNIT B1 CTD PHOSPHATASE RPAP2-RELATED"/>
    <property type="match status" value="1"/>
</dbReference>
<protein>
    <recommendedName>
        <fullName evidence="12">RNA polymerase II subunit B1 CTD phosphatase RPAP2 homolog</fullName>
        <ecNumber evidence="12">3.1.3.16</ecNumber>
    </recommendedName>
</protein>
<evidence type="ECO:0000256" key="7">
    <source>
        <dbReference type="ARBA" id="ARBA00022912"/>
    </source>
</evidence>
<accession>A0ABP0BZ38</accession>
<evidence type="ECO:0000256" key="6">
    <source>
        <dbReference type="ARBA" id="ARBA00022833"/>
    </source>
</evidence>
<name>A0ABP0BZ38_9PEZI</name>
<evidence type="ECO:0000313" key="16">
    <source>
        <dbReference type="Proteomes" id="UP001642405"/>
    </source>
</evidence>
<comment type="similarity">
    <text evidence="2 11 12">Belongs to the RPAP2 family.</text>
</comment>
<dbReference type="InterPro" id="IPR038534">
    <property type="entry name" value="Rtr1/RPAP2_sf"/>
</dbReference>
<evidence type="ECO:0000256" key="10">
    <source>
        <dbReference type="ARBA" id="ARBA00048336"/>
    </source>
</evidence>
<dbReference type="PANTHER" id="PTHR14732">
    <property type="entry name" value="RNA POLYMERASE II SUBUNIT B1 CTD PHOSPHATASE RPAP2-RELATED"/>
    <property type="match status" value="1"/>
</dbReference>
<evidence type="ECO:0000256" key="5">
    <source>
        <dbReference type="ARBA" id="ARBA00022801"/>
    </source>
</evidence>
<evidence type="ECO:0000256" key="13">
    <source>
        <dbReference type="SAM" id="MobiDB-lite"/>
    </source>
</evidence>
<dbReference type="EMBL" id="CAWUHB010000032">
    <property type="protein sequence ID" value="CAK7225012.1"/>
    <property type="molecule type" value="Genomic_DNA"/>
</dbReference>
<evidence type="ECO:0000256" key="12">
    <source>
        <dbReference type="RuleBase" id="RU367080"/>
    </source>
</evidence>
<evidence type="ECO:0000256" key="8">
    <source>
        <dbReference type="ARBA" id="ARBA00023242"/>
    </source>
</evidence>
<comment type="caution">
    <text evidence="15">The sequence shown here is derived from an EMBL/GenBank/DDBJ whole genome shotgun (WGS) entry which is preliminary data.</text>
</comment>
<sequence>MATPTRPLKGILKKPSAPTPGSDDGGSNAGASGVATRPATHSRRLRTEEENAEIARKHAAIVQQSRELEAAISHNIETLTELPAVKGPGITAASPAPEDVATFTHLVRIFQPGDYDDLIEERNTCDSCGYALCPNQRRKYAGGGTWKLVNTGRKDFGIVAKGELEKWCSGECARRALYIKVQLNETAAWERVGIPDIQIELMEEDTDKGKKEAQDPAAAAEAQLAQDMARLKLGEERRLAQNANALALERGDASTGQVLDPEGDNGQPSRIVPPMPTALVDVNIVEKKVMMAPTAPALEASEEADAAGGDKSHLVVEGHKIKFVGE</sequence>
<dbReference type="Pfam" id="PF04181">
    <property type="entry name" value="RPAP2_Rtr1"/>
    <property type="match status" value="1"/>
</dbReference>
<keyword evidence="4 12" id="KW-0863">Zinc-finger</keyword>
<organism evidence="15 16">
    <name type="scientific">Sporothrix curviconia</name>
    <dbReference type="NCBI Taxonomy" id="1260050"/>
    <lineage>
        <taxon>Eukaryota</taxon>
        <taxon>Fungi</taxon>
        <taxon>Dikarya</taxon>
        <taxon>Ascomycota</taxon>
        <taxon>Pezizomycotina</taxon>
        <taxon>Sordariomycetes</taxon>
        <taxon>Sordariomycetidae</taxon>
        <taxon>Ophiostomatales</taxon>
        <taxon>Ophiostomataceae</taxon>
        <taxon>Sporothrix</taxon>
    </lineage>
</organism>
<evidence type="ECO:0000313" key="15">
    <source>
        <dbReference type="EMBL" id="CAK7225012.1"/>
    </source>
</evidence>